<organism evidence="1">
    <name type="scientific">uncultured Caudovirales phage</name>
    <dbReference type="NCBI Taxonomy" id="2100421"/>
    <lineage>
        <taxon>Viruses</taxon>
        <taxon>Duplodnaviria</taxon>
        <taxon>Heunggongvirae</taxon>
        <taxon>Uroviricota</taxon>
        <taxon>Caudoviricetes</taxon>
        <taxon>Peduoviridae</taxon>
        <taxon>Maltschvirus</taxon>
        <taxon>Maltschvirus maltsch</taxon>
    </lineage>
</organism>
<accession>A0A6J5T4M3</accession>
<dbReference type="EMBL" id="LR797523">
    <property type="protein sequence ID" value="CAB4221991.1"/>
    <property type="molecule type" value="Genomic_DNA"/>
</dbReference>
<name>A0A6J5T4M3_9CAUD</name>
<evidence type="ECO:0000313" key="1">
    <source>
        <dbReference type="EMBL" id="CAB4221991.1"/>
    </source>
</evidence>
<reference evidence="1" key="1">
    <citation type="submission" date="2020-05" db="EMBL/GenBank/DDBJ databases">
        <authorList>
            <person name="Chiriac C."/>
            <person name="Salcher M."/>
            <person name="Ghai R."/>
            <person name="Kavagutti S V."/>
        </authorList>
    </citation>
    <scope>NUCLEOTIDE SEQUENCE</scope>
</reference>
<protein>
    <submittedName>
        <fullName evidence="1">DNA end protector protein</fullName>
    </submittedName>
</protein>
<sequence length="216" mass="24713">MKLSKLTDLANQHTALNLKILSRESVDWLKENVRKLRNARTIANGIVQEPGRPTARLTKGKLFFFKYNPKHAETLPYYDTFPLVIVLEQYTGESAGFLGLNLHYLPIKMRAAFLDQLLSTAAFDKSGDVVKIKMINHATAERTAYEILSTTKKYRAFEPCLKRYLFSHMDSALLQILPHEWETAVFLPVEQFQKLKQQSVQAKSLQIIKDKASNGK</sequence>
<proteinExistence type="predicted"/>
<gene>
    <name evidence="1" type="ORF">UFOVP1655_16</name>
</gene>